<evidence type="ECO:0008006" key="4">
    <source>
        <dbReference type="Google" id="ProtNLM"/>
    </source>
</evidence>
<reference evidence="2 3" key="1">
    <citation type="journal article" date="2019" name="Nat. Microbiol.">
        <title>Mediterranean grassland soil C-N compound turnover is dependent on rainfall and depth, and is mediated by genomically divergent microorganisms.</title>
        <authorList>
            <person name="Diamond S."/>
            <person name="Andeer P.F."/>
            <person name="Li Z."/>
            <person name="Crits-Christoph A."/>
            <person name="Burstein D."/>
            <person name="Anantharaman K."/>
            <person name="Lane K.R."/>
            <person name="Thomas B.C."/>
            <person name="Pan C."/>
            <person name="Northen T.R."/>
            <person name="Banfield J.F."/>
        </authorList>
    </citation>
    <scope>NUCLEOTIDE SEQUENCE [LARGE SCALE GENOMIC DNA]</scope>
    <source>
        <strain evidence="2">WS_11</strain>
    </source>
</reference>
<dbReference type="EMBL" id="VBPB01000060">
    <property type="protein sequence ID" value="TMQ73561.1"/>
    <property type="molecule type" value="Genomic_DNA"/>
</dbReference>
<gene>
    <name evidence="2" type="ORF">E6K81_04140</name>
</gene>
<feature type="transmembrane region" description="Helical" evidence="1">
    <location>
        <begin position="67"/>
        <end position="84"/>
    </location>
</feature>
<dbReference type="Proteomes" id="UP000319771">
    <property type="component" value="Unassembled WGS sequence"/>
</dbReference>
<feature type="transmembrane region" description="Helical" evidence="1">
    <location>
        <begin position="360"/>
        <end position="378"/>
    </location>
</feature>
<organism evidence="2 3">
    <name type="scientific">Eiseniibacteriota bacterium</name>
    <dbReference type="NCBI Taxonomy" id="2212470"/>
    <lineage>
        <taxon>Bacteria</taxon>
        <taxon>Candidatus Eiseniibacteriota</taxon>
    </lineage>
</organism>
<feature type="transmembrane region" description="Helical" evidence="1">
    <location>
        <begin position="281"/>
        <end position="297"/>
    </location>
</feature>
<feature type="transmembrane region" description="Helical" evidence="1">
    <location>
        <begin position="303"/>
        <end position="320"/>
    </location>
</feature>
<evidence type="ECO:0000313" key="2">
    <source>
        <dbReference type="EMBL" id="TMQ73561.1"/>
    </source>
</evidence>
<comment type="caution">
    <text evidence="2">The sequence shown here is derived from an EMBL/GenBank/DDBJ whole genome shotgun (WGS) entry which is preliminary data.</text>
</comment>
<keyword evidence="1" id="KW-0812">Transmembrane</keyword>
<name>A0A538UCC7_UNCEI</name>
<feature type="transmembrane region" description="Helical" evidence="1">
    <location>
        <begin position="42"/>
        <end position="62"/>
    </location>
</feature>
<feature type="transmembrane region" description="Helical" evidence="1">
    <location>
        <begin position="124"/>
        <end position="150"/>
    </location>
</feature>
<accession>A0A538UCC7</accession>
<proteinExistence type="predicted"/>
<feature type="transmembrane region" description="Helical" evidence="1">
    <location>
        <begin position="327"/>
        <end position="348"/>
    </location>
</feature>
<sequence length="499" mass="55673">MRPNPDWLRDALLPSATNFHYFPVYQLPLSLIPALTGWRPEVMHALNFVLYSAVGLALFQWLRKLDAGVFAAALASLFFLSRGINYEVVAWVTGLGYLVVVLLTVATCSWWYDFLRGKGRKYLAWTIAGFAGAVFTIEHGMLLLPLYLLLEWTMHPGPGGWWGLGRNAGDRSGRWGRFAGLWLRRAARYVPFVLVVVDFMTIKLGHHGSLLSSQVGPPTAAVEPIPSGERALEALPPERMWHRVFNTPSRAYRDLLMAPSYLVLPIGTSSGADDSWLTRRASLVLLPWLALHVWLLWKGPPLARFLLGWMYLYLLPVAVASVPQARYFFLATVPAAGLVGLGLSRLAGRLRARVPGRAPEVLAVLLLVAVAGGESVFIRARLKEWRLASDLMQQTLSDLQQDVTAGAREVYLVNFPHGVRGPYWPAYAFGVAAEHLNLMLRPPRPDLTIHPVHDRSFVEGRWPTVGAYASVEQVRGRLRPPQVVAHEFLGRPPWIQPVN</sequence>
<evidence type="ECO:0000256" key="1">
    <source>
        <dbReference type="SAM" id="Phobius"/>
    </source>
</evidence>
<dbReference type="AlphaFoldDB" id="A0A538UCC7"/>
<feature type="transmembrane region" description="Helical" evidence="1">
    <location>
        <begin position="90"/>
        <end position="112"/>
    </location>
</feature>
<evidence type="ECO:0000313" key="3">
    <source>
        <dbReference type="Proteomes" id="UP000319771"/>
    </source>
</evidence>
<keyword evidence="1" id="KW-0472">Membrane</keyword>
<protein>
    <recommendedName>
        <fullName evidence="4">Glycosyltransferase RgtA/B/C/D-like domain-containing protein</fullName>
    </recommendedName>
</protein>
<keyword evidence="1" id="KW-1133">Transmembrane helix</keyword>